<protein>
    <submittedName>
        <fullName evidence="2">Uncharacterized protein</fullName>
    </submittedName>
</protein>
<keyword evidence="3" id="KW-1185">Reference proteome</keyword>
<dbReference type="Proteomes" id="UP000019248">
    <property type="component" value="Unassembled WGS sequence"/>
</dbReference>
<organism evidence="2 3">
    <name type="scientific">Listeria riparia FSL S10-1204</name>
    <dbReference type="NCBI Taxonomy" id="1265816"/>
    <lineage>
        <taxon>Bacteria</taxon>
        <taxon>Bacillati</taxon>
        <taxon>Bacillota</taxon>
        <taxon>Bacilli</taxon>
        <taxon>Bacillales</taxon>
        <taxon>Listeriaceae</taxon>
        <taxon>Listeria</taxon>
    </lineage>
</organism>
<feature type="transmembrane region" description="Helical" evidence="1">
    <location>
        <begin position="62"/>
        <end position="82"/>
    </location>
</feature>
<dbReference type="AlphaFoldDB" id="W7DHP1"/>
<keyword evidence="1" id="KW-0472">Membrane</keyword>
<evidence type="ECO:0000256" key="1">
    <source>
        <dbReference type="SAM" id="Phobius"/>
    </source>
</evidence>
<evidence type="ECO:0000313" key="2">
    <source>
        <dbReference type="EMBL" id="EUJ44858.1"/>
    </source>
</evidence>
<dbReference type="EMBL" id="AODL01000009">
    <property type="protein sequence ID" value="EUJ44858.1"/>
    <property type="molecule type" value="Genomic_DNA"/>
</dbReference>
<keyword evidence="1" id="KW-1133">Transmembrane helix</keyword>
<proteinExistence type="predicted"/>
<sequence>MRRLFLVCEIAKNCKHDIKMLSMLSGMLFCLLGKRCRQISTSAYIRLRMWAFVFLKLFMHRINVFLVFLKFYLTISSLFDIIKAYKMGGLT</sequence>
<name>W7DHP1_9LIST</name>
<keyword evidence="1" id="KW-0812">Transmembrane</keyword>
<accession>W7DHP1</accession>
<reference evidence="2 3" key="1">
    <citation type="journal article" date="2014" name="Int. J. Syst. Evol. Microbiol.">
        <title>Listeria floridensis sp. nov., Listeria aquatica sp. nov., Listeria cornellensis sp. nov., Listeria riparia sp. nov. and Listeria grandensis sp. nov., from agricultural and natural environments.</title>
        <authorList>
            <person name="den Bakker H.C."/>
            <person name="Warchocki S."/>
            <person name="Wright E.M."/>
            <person name="Allred A.F."/>
            <person name="Ahlstrom C."/>
            <person name="Manuel C.S."/>
            <person name="Stasiewicz M.J."/>
            <person name="Burrell A."/>
            <person name="Roof S."/>
            <person name="Strawn L."/>
            <person name="Fortes E.D."/>
            <person name="Nightingale K.K."/>
            <person name="Kephart D."/>
            <person name="Wiedmann M."/>
        </authorList>
    </citation>
    <scope>NUCLEOTIDE SEQUENCE [LARGE SCALE GENOMIC DNA]</scope>
    <source>
        <strain evidence="2 3">FSL S10-1204</strain>
    </source>
</reference>
<gene>
    <name evidence="2" type="ORF">PRIP_08477</name>
</gene>
<evidence type="ECO:0000313" key="3">
    <source>
        <dbReference type="Proteomes" id="UP000019248"/>
    </source>
</evidence>
<comment type="caution">
    <text evidence="2">The sequence shown here is derived from an EMBL/GenBank/DDBJ whole genome shotgun (WGS) entry which is preliminary data.</text>
</comment>